<sequence>MSGPLYVAVLPTRPHAVEAYRGLRPDIQATVAPLWTLPPRPGMLPDPLAMELRKDARRVAAAHRHRPAWLDVPFADESEAAVLAETLPPEWWALRNLRPVTGPRRPVAQQSLALAAAELRGGGLGIRMQVPGEWHDRDVPWLDELLDRACPIGPVDLFLDLGAVPPSRRDAAKEALRALDALVPLATWRTVSVAAGGFPERPEGFLESGWYEAPRPDWDTWHEIHHSGRSYLFQLHYGDYGILPTGYAAQTPVSGNGGPEWGILRYTTARSYFLAKVLQRGEHRDAINRDAARRLTRLSDFRGPSAGTGEGWLRDCAQGSVTTGNHSVWNRMGNIQHMTFVVSCLAGHLR</sequence>
<protein>
    <recommendedName>
        <fullName evidence="3">T4 beta protein</fullName>
    </recommendedName>
</protein>
<dbReference type="Pfam" id="PF14350">
    <property type="entry name" value="Beta_protein"/>
    <property type="match status" value="1"/>
</dbReference>
<dbReference type="OrthoDB" id="4300514at2"/>
<comment type="caution">
    <text evidence="1">The sequence shown here is derived from an EMBL/GenBank/DDBJ whole genome shotgun (WGS) entry which is preliminary data.</text>
</comment>
<proteinExistence type="predicted"/>
<keyword evidence="2" id="KW-1185">Reference proteome</keyword>
<evidence type="ECO:0000313" key="2">
    <source>
        <dbReference type="Proteomes" id="UP000301309"/>
    </source>
</evidence>
<organism evidence="1 2">
    <name type="scientific">Streptomyces violaceusniger</name>
    <dbReference type="NCBI Taxonomy" id="68280"/>
    <lineage>
        <taxon>Bacteria</taxon>
        <taxon>Bacillati</taxon>
        <taxon>Actinomycetota</taxon>
        <taxon>Actinomycetes</taxon>
        <taxon>Kitasatosporales</taxon>
        <taxon>Streptomycetaceae</taxon>
        <taxon>Streptomyces</taxon>
        <taxon>Streptomyces violaceusniger group</taxon>
    </lineage>
</organism>
<evidence type="ECO:0000313" key="1">
    <source>
        <dbReference type="EMBL" id="GDY56646.1"/>
    </source>
</evidence>
<accession>A0A4D4LBR9</accession>
<dbReference type="AlphaFoldDB" id="A0A4D4LBR9"/>
<dbReference type="Proteomes" id="UP000301309">
    <property type="component" value="Unassembled WGS sequence"/>
</dbReference>
<dbReference type="InterPro" id="IPR025683">
    <property type="entry name" value="Protein_beta"/>
</dbReference>
<gene>
    <name evidence="1" type="ORF">SVIO_072690</name>
</gene>
<name>A0A4D4LBR9_STRVO</name>
<dbReference type="EMBL" id="BJHW01000001">
    <property type="protein sequence ID" value="GDY56646.1"/>
    <property type="molecule type" value="Genomic_DNA"/>
</dbReference>
<dbReference type="RefSeq" id="WP_137979566.1">
    <property type="nucleotide sequence ID" value="NZ_BAAASO010000002.1"/>
</dbReference>
<reference evidence="1 2" key="1">
    <citation type="journal article" date="2020" name="Int. J. Syst. Evol. Microbiol.">
        <title>Reclassification of Streptomyces castelarensis and Streptomyces sporoclivatus as later heterotypic synonyms of Streptomyces antimycoticus.</title>
        <authorList>
            <person name="Komaki H."/>
            <person name="Tamura T."/>
        </authorList>
    </citation>
    <scope>NUCLEOTIDE SEQUENCE [LARGE SCALE GENOMIC DNA]</scope>
    <source>
        <strain evidence="1 2">NBRC 13459</strain>
    </source>
</reference>
<evidence type="ECO:0008006" key="3">
    <source>
        <dbReference type="Google" id="ProtNLM"/>
    </source>
</evidence>